<dbReference type="EMBL" id="BAAATD010000007">
    <property type="protein sequence ID" value="GAA2610839.1"/>
    <property type="molecule type" value="Genomic_DNA"/>
</dbReference>
<dbReference type="InterPro" id="IPR036640">
    <property type="entry name" value="ABC1_TM_sf"/>
</dbReference>
<dbReference type="SUPFAM" id="SSF52540">
    <property type="entry name" value="P-loop containing nucleoside triphosphate hydrolases"/>
    <property type="match status" value="1"/>
</dbReference>
<accession>A0ABN3Q3R8</accession>
<dbReference type="SMART" id="SM00382">
    <property type="entry name" value="AAA"/>
    <property type="match status" value="1"/>
</dbReference>
<dbReference type="InterPro" id="IPR003593">
    <property type="entry name" value="AAA+_ATPase"/>
</dbReference>
<dbReference type="Pfam" id="PF00005">
    <property type="entry name" value="ABC_tran"/>
    <property type="match status" value="1"/>
</dbReference>
<feature type="compositionally biased region" description="Basic and acidic residues" evidence="7">
    <location>
        <begin position="13"/>
        <end position="29"/>
    </location>
</feature>
<keyword evidence="5 8" id="KW-1133">Transmembrane helix</keyword>
<evidence type="ECO:0000256" key="8">
    <source>
        <dbReference type="SAM" id="Phobius"/>
    </source>
</evidence>
<dbReference type="PANTHER" id="PTHR43394:SF1">
    <property type="entry name" value="ATP-BINDING CASSETTE SUB-FAMILY B MEMBER 10, MITOCHONDRIAL"/>
    <property type="match status" value="1"/>
</dbReference>
<dbReference type="SUPFAM" id="SSF90123">
    <property type="entry name" value="ABC transporter transmembrane region"/>
    <property type="match status" value="1"/>
</dbReference>
<evidence type="ECO:0000256" key="7">
    <source>
        <dbReference type="SAM" id="MobiDB-lite"/>
    </source>
</evidence>
<keyword evidence="4" id="KW-0067">ATP-binding</keyword>
<keyword evidence="12" id="KW-1185">Reference proteome</keyword>
<comment type="caution">
    <text evidence="11">The sequence shown here is derived from an EMBL/GenBank/DDBJ whole genome shotgun (WGS) entry which is preliminary data.</text>
</comment>
<feature type="region of interest" description="Disordered" evidence="7">
    <location>
        <begin position="87"/>
        <end position="207"/>
    </location>
</feature>
<protein>
    <recommendedName>
        <fullName evidence="13">Multidrug ABC transporter permease</fullName>
    </recommendedName>
</protein>
<evidence type="ECO:0000256" key="5">
    <source>
        <dbReference type="ARBA" id="ARBA00022989"/>
    </source>
</evidence>
<dbReference type="InterPro" id="IPR039421">
    <property type="entry name" value="Type_1_exporter"/>
</dbReference>
<dbReference type="Gene3D" id="3.40.50.300">
    <property type="entry name" value="P-loop containing nucleotide triphosphate hydrolases"/>
    <property type="match status" value="1"/>
</dbReference>
<dbReference type="Gene3D" id="1.20.1560.10">
    <property type="entry name" value="ABC transporter type 1, transmembrane domain"/>
    <property type="match status" value="1"/>
</dbReference>
<keyword evidence="3" id="KW-0547">Nucleotide-binding</keyword>
<feature type="transmembrane region" description="Helical" evidence="8">
    <location>
        <begin position="422"/>
        <end position="439"/>
    </location>
</feature>
<reference evidence="11 12" key="1">
    <citation type="journal article" date="2019" name="Int. J. Syst. Evol. Microbiol.">
        <title>The Global Catalogue of Microorganisms (GCM) 10K type strain sequencing project: providing services to taxonomists for standard genome sequencing and annotation.</title>
        <authorList>
            <consortium name="The Broad Institute Genomics Platform"/>
            <consortium name="The Broad Institute Genome Sequencing Center for Infectious Disease"/>
            <person name="Wu L."/>
            <person name="Ma J."/>
        </authorList>
    </citation>
    <scope>NUCLEOTIDE SEQUENCE [LARGE SCALE GENOMIC DNA]</scope>
    <source>
        <strain evidence="11 12">JCM 6833</strain>
    </source>
</reference>
<dbReference type="InterPro" id="IPR011527">
    <property type="entry name" value="ABC1_TM_dom"/>
</dbReference>
<dbReference type="PROSITE" id="PS50893">
    <property type="entry name" value="ABC_TRANSPORTER_2"/>
    <property type="match status" value="1"/>
</dbReference>
<evidence type="ECO:0008006" key="13">
    <source>
        <dbReference type="Google" id="ProtNLM"/>
    </source>
</evidence>
<feature type="region of interest" description="Disordered" evidence="7">
    <location>
        <begin position="1"/>
        <end position="75"/>
    </location>
</feature>
<feature type="compositionally biased region" description="Basic and acidic residues" evidence="7">
    <location>
        <begin position="155"/>
        <end position="171"/>
    </location>
</feature>
<dbReference type="CDD" id="cd07346">
    <property type="entry name" value="ABC_6TM_exporters"/>
    <property type="match status" value="1"/>
</dbReference>
<gene>
    <name evidence="11" type="ORF">GCM10010411_51590</name>
</gene>
<dbReference type="PROSITE" id="PS50929">
    <property type="entry name" value="ABC_TM1F"/>
    <property type="match status" value="1"/>
</dbReference>
<evidence type="ECO:0000256" key="3">
    <source>
        <dbReference type="ARBA" id="ARBA00022741"/>
    </source>
</evidence>
<dbReference type="InterPro" id="IPR027417">
    <property type="entry name" value="P-loop_NTPase"/>
</dbReference>
<evidence type="ECO:0000259" key="9">
    <source>
        <dbReference type="PROSITE" id="PS50893"/>
    </source>
</evidence>
<evidence type="ECO:0000256" key="2">
    <source>
        <dbReference type="ARBA" id="ARBA00022692"/>
    </source>
</evidence>
<evidence type="ECO:0000256" key="6">
    <source>
        <dbReference type="ARBA" id="ARBA00023136"/>
    </source>
</evidence>
<feature type="transmembrane region" description="Helical" evidence="8">
    <location>
        <begin position="321"/>
        <end position="343"/>
    </location>
</feature>
<keyword evidence="6 8" id="KW-0472">Membrane</keyword>
<name>A0ABN3Q3R8_9ACTN</name>
<comment type="subcellular location">
    <subcellularLocation>
        <location evidence="1">Cell membrane</location>
        <topology evidence="1">Multi-pass membrane protein</topology>
    </subcellularLocation>
</comment>
<organism evidence="11 12">
    <name type="scientific">Actinomadura fulvescens</name>
    <dbReference type="NCBI Taxonomy" id="46160"/>
    <lineage>
        <taxon>Bacteria</taxon>
        <taxon>Bacillati</taxon>
        <taxon>Actinomycetota</taxon>
        <taxon>Actinomycetes</taxon>
        <taxon>Streptosporangiales</taxon>
        <taxon>Thermomonosporaceae</taxon>
        <taxon>Actinomadura</taxon>
    </lineage>
</organism>
<evidence type="ECO:0000256" key="4">
    <source>
        <dbReference type="ARBA" id="ARBA00022840"/>
    </source>
</evidence>
<dbReference type="Proteomes" id="UP001501509">
    <property type="component" value="Unassembled WGS sequence"/>
</dbReference>
<feature type="transmembrane region" description="Helical" evidence="8">
    <location>
        <begin position="279"/>
        <end position="301"/>
    </location>
</feature>
<evidence type="ECO:0000259" key="10">
    <source>
        <dbReference type="PROSITE" id="PS50929"/>
    </source>
</evidence>
<sequence>MTNNDPAQATPKRKADNDPAQADTKRVADNDTALADVKRVADDNSVPADVKRIADDDSDPADVTGIADDDTAQADAKRISNDSALAAEKRVADHGSAQPDVQRMADDDTAPAEVKRMADHGAAQRDVKRVADDSADPAAVKGVADDDAASAAVKRSADDNTTRADAKRSANHDTAPADAKRSANHDTAPADAKRSANHDTAPADVKRVADHGAALADVTRMADNDPAQADVKAVAGDGVRGGGFVRGDGGGGVRELLPTATSARTRSAIRDLARPHRGAAWAGFLVLAAATGVGLLTAPVLGHIIDLVAGGRPASAITTPVVWLAIIAAVQGVATSFGVILVARVGEGMLATLRELFVERALALPLERVERAGSGDLTSRVTNDVSVITSVFRDALPALARSVLTLGLTLVALAILDWRFLLVALLAVPIQAWTVRWYVRRAVPLYAAQRVAVGGQQQQLLGTIGGASTVRAFRLADEHVRQVAASSTKAVDLALRGIRLVTRFYSRLNLAEFVGLSAVLVAGFLLVRDDSVSIGTASAAALYFHSLFTPINIALGLVDDAQAATAGLARLVGVADMAPPRTEAPARPADASVQVSGVEYAYRPGHPVLRGVDLDIAAKERVALVGASGAGKTTLAKLIAGIHHPDRGTISIGGAGPASTGQTVALVTQEVHVFAGTLADDLRLARPKAKDDELLAALDQVGAVSWVEALPDGLDTVVGESGHRLTTAQAQQLALARLVLADPPVVVLDEATAEAGSAGARTLEAAATAAIEGRTALIVAHRLTQAAEADRVVVLDKGVVVETGTHADLVHANGRYAALWEAWSDNSRS</sequence>
<dbReference type="InterPro" id="IPR003439">
    <property type="entry name" value="ABC_transporter-like_ATP-bd"/>
</dbReference>
<dbReference type="PANTHER" id="PTHR43394">
    <property type="entry name" value="ATP-DEPENDENT PERMEASE MDL1, MITOCHONDRIAL"/>
    <property type="match status" value="1"/>
</dbReference>
<feature type="domain" description="ABC transmembrane type-1" evidence="10">
    <location>
        <begin position="281"/>
        <end position="563"/>
    </location>
</feature>
<dbReference type="RefSeq" id="WP_344544861.1">
    <property type="nucleotide sequence ID" value="NZ_BAAATD010000007.1"/>
</dbReference>
<evidence type="ECO:0000256" key="1">
    <source>
        <dbReference type="ARBA" id="ARBA00004651"/>
    </source>
</evidence>
<proteinExistence type="predicted"/>
<evidence type="ECO:0000313" key="12">
    <source>
        <dbReference type="Proteomes" id="UP001501509"/>
    </source>
</evidence>
<feature type="compositionally biased region" description="Basic and acidic residues" evidence="7">
    <location>
        <begin position="113"/>
        <end position="132"/>
    </location>
</feature>
<feature type="transmembrane region" description="Helical" evidence="8">
    <location>
        <begin position="508"/>
        <end position="527"/>
    </location>
</feature>
<feature type="domain" description="ABC transporter" evidence="9">
    <location>
        <begin position="593"/>
        <end position="822"/>
    </location>
</feature>
<feature type="transmembrane region" description="Helical" evidence="8">
    <location>
        <begin position="398"/>
        <end position="416"/>
    </location>
</feature>
<evidence type="ECO:0000313" key="11">
    <source>
        <dbReference type="EMBL" id="GAA2610839.1"/>
    </source>
</evidence>
<dbReference type="Pfam" id="PF00664">
    <property type="entry name" value="ABC_membrane"/>
    <property type="match status" value="1"/>
</dbReference>
<keyword evidence="2 8" id="KW-0812">Transmembrane</keyword>